<dbReference type="EMBL" id="JAIRAU010000001">
    <property type="protein sequence ID" value="MBZ5707980.1"/>
    <property type="molecule type" value="Genomic_DNA"/>
</dbReference>
<dbReference type="Proteomes" id="UP001139031">
    <property type="component" value="Unassembled WGS sequence"/>
</dbReference>
<dbReference type="Pfam" id="PF21597">
    <property type="entry name" value="TetR_C_43"/>
    <property type="match status" value="1"/>
</dbReference>
<dbReference type="PROSITE" id="PS50977">
    <property type="entry name" value="HTH_TETR_2"/>
    <property type="match status" value="1"/>
</dbReference>
<dbReference type="InterPro" id="IPR009057">
    <property type="entry name" value="Homeodomain-like_sf"/>
</dbReference>
<dbReference type="RefSeq" id="WP_224189741.1">
    <property type="nucleotide sequence ID" value="NZ_JAIRAU010000001.1"/>
</dbReference>
<dbReference type="PANTHER" id="PTHR30055:SF234">
    <property type="entry name" value="HTH-TYPE TRANSCRIPTIONAL REGULATOR BETI"/>
    <property type="match status" value="1"/>
</dbReference>
<keyword evidence="7" id="KW-1185">Reference proteome</keyword>
<protein>
    <submittedName>
        <fullName evidence="6">TetR/AcrR family transcriptional regulator</fullName>
    </submittedName>
</protein>
<evidence type="ECO:0000256" key="2">
    <source>
        <dbReference type="ARBA" id="ARBA00023125"/>
    </source>
</evidence>
<reference evidence="6" key="1">
    <citation type="submission" date="2021-08" db="EMBL/GenBank/DDBJ databases">
        <authorList>
            <person name="Stevens D.C."/>
        </authorList>
    </citation>
    <scope>NUCLEOTIDE SEQUENCE</scope>
    <source>
        <strain evidence="6">DSM 53165</strain>
    </source>
</reference>
<evidence type="ECO:0000313" key="6">
    <source>
        <dbReference type="EMBL" id="MBZ5707980.1"/>
    </source>
</evidence>
<dbReference type="InterPro" id="IPR001647">
    <property type="entry name" value="HTH_TetR"/>
</dbReference>
<dbReference type="SUPFAM" id="SSF48498">
    <property type="entry name" value="Tetracyclin repressor-like, C-terminal domain"/>
    <property type="match status" value="1"/>
</dbReference>
<evidence type="ECO:0000313" key="7">
    <source>
        <dbReference type="Proteomes" id="UP001139031"/>
    </source>
</evidence>
<dbReference type="InterPro" id="IPR049445">
    <property type="entry name" value="TetR_SbtR-like_C"/>
</dbReference>
<evidence type="ECO:0000256" key="4">
    <source>
        <dbReference type="PROSITE-ProRule" id="PRU00335"/>
    </source>
</evidence>
<dbReference type="PANTHER" id="PTHR30055">
    <property type="entry name" value="HTH-TYPE TRANSCRIPTIONAL REGULATOR RUTR"/>
    <property type="match status" value="1"/>
</dbReference>
<keyword evidence="2 4" id="KW-0238">DNA-binding</keyword>
<feature type="domain" description="HTH tetR-type" evidence="5">
    <location>
        <begin position="11"/>
        <end position="71"/>
    </location>
</feature>
<dbReference type="Gene3D" id="1.10.357.10">
    <property type="entry name" value="Tetracycline Repressor, domain 2"/>
    <property type="match status" value="1"/>
</dbReference>
<evidence type="ECO:0000256" key="1">
    <source>
        <dbReference type="ARBA" id="ARBA00023015"/>
    </source>
</evidence>
<accession>A0ABS7TIF0</accession>
<dbReference type="PRINTS" id="PR00455">
    <property type="entry name" value="HTHTETR"/>
</dbReference>
<sequence>MPLPRFASLAPERRAAILGAAAEEFARAGLEGASYNRIIARAGASKGAMYYYFDNKEDLLLTVVADLAERSAAAIGEPGEFTDAAGFWRELRALCARTVAFFLTDPVVAGLAKRVLAASTESALGRAVAEHTRRLERYTADLLRAGQRVGAVRTDLPVEFLAHLLSGVGEAVDRWLLGRAEQLVPTELAALPDQCVDLFARLAAPDPFTRSSTT</sequence>
<keyword evidence="3" id="KW-0804">Transcription</keyword>
<evidence type="ECO:0000256" key="3">
    <source>
        <dbReference type="ARBA" id="ARBA00023163"/>
    </source>
</evidence>
<gene>
    <name evidence="6" type="ORF">K7C98_01840</name>
</gene>
<proteinExistence type="predicted"/>
<organism evidence="6 7">
    <name type="scientific">Nannocystis pusilla</name>
    <dbReference type="NCBI Taxonomy" id="889268"/>
    <lineage>
        <taxon>Bacteria</taxon>
        <taxon>Pseudomonadati</taxon>
        <taxon>Myxococcota</taxon>
        <taxon>Polyangia</taxon>
        <taxon>Nannocystales</taxon>
        <taxon>Nannocystaceae</taxon>
        <taxon>Nannocystis</taxon>
    </lineage>
</organism>
<name>A0ABS7TIF0_9BACT</name>
<dbReference type="SUPFAM" id="SSF46689">
    <property type="entry name" value="Homeodomain-like"/>
    <property type="match status" value="1"/>
</dbReference>
<dbReference type="Pfam" id="PF00440">
    <property type="entry name" value="TetR_N"/>
    <property type="match status" value="1"/>
</dbReference>
<keyword evidence="1" id="KW-0805">Transcription regulation</keyword>
<comment type="caution">
    <text evidence="6">The sequence shown here is derived from an EMBL/GenBank/DDBJ whole genome shotgun (WGS) entry which is preliminary data.</text>
</comment>
<evidence type="ECO:0000259" key="5">
    <source>
        <dbReference type="PROSITE" id="PS50977"/>
    </source>
</evidence>
<dbReference type="InterPro" id="IPR036271">
    <property type="entry name" value="Tet_transcr_reg_TetR-rel_C_sf"/>
</dbReference>
<feature type="DNA-binding region" description="H-T-H motif" evidence="4">
    <location>
        <begin position="34"/>
        <end position="53"/>
    </location>
</feature>
<dbReference type="InterPro" id="IPR050109">
    <property type="entry name" value="HTH-type_TetR-like_transc_reg"/>
</dbReference>